<dbReference type="SUPFAM" id="SSF53098">
    <property type="entry name" value="Ribonuclease H-like"/>
    <property type="match status" value="1"/>
</dbReference>
<name>T1AFI2_9ZZZZ</name>
<keyword evidence="2" id="KW-0963">Cytoplasm</keyword>
<dbReference type="PANTHER" id="PTHR30194">
    <property type="entry name" value="CROSSOVER JUNCTION ENDODEOXYRIBONUCLEASE RUVC"/>
    <property type="match status" value="1"/>
</dbReference>
<keyword evidence="3" id="KW-0540">Nuclease</keyword>
<evidence type="ECO:0000256" key="3">
    <source>
        <dbReference type="ARBA" id="ARBA00022722"/>
    </source>
</evidence>
<evidence type="ECO:0000313" key="13">
    <source>
        <dbReference type="EMBL" id="EQD59261.1"/>
    </source>
</evidence>
<dbReference type="CDD" id="cd16962">
    <property type="entry name" value="RuvC"/>
    <property type="match status" value="1"/>
</dbReference>
<dbReference type="Pfam" id="PF02075">
    <property type="entry name" value="RuvC"/>
    <property type="match status" value="1"/>
</dbReference>
<dbReference type="NCBIfam" id="TIGR00228">
    <property type="entry name" value="ruvC"/>
    <property type="match status" value="1"/>
</dbReference>
<keyword evidence="10" id="KW-0233">DNA recombination</keyword>
<accession>T1AFI2</accession>
<dbReference type="AlphaFoldDB" id="T1AFI2"/>
<keyword evidence="11" id="KW-0234">DNA repair</keyword>
<evidence type="ECO:0000313" key="12">
    <source>
        <dbReference type="EMBL" id="EQD55982.1"/>
    </source>
</evidence>
<dbReference type="GO" id="GO:0006281">
    <property type="term" value="P:DNA repair"/>
    <property type="evidence" value="ECO:0007669"/>
    <property type="project" value="UniProtKB-KW"/>
</dbReference>
<dbReference type="GO" id="GO:0003677">
    <property type="term" value="F:DNA binding"/>
    <property type="evidence" value="ECO:0007669"/>
    <property type="project" value="UniProtKB-KW"/>
</dbReference>
<evidence type="ECO:0000256" key="10">
    <source>
        <dbReference type="ARBA" id="ARBA00023172"/>
    </source>
</evidence>
<dbReference type="EMBL" id="AUZY01005387">
    <property type="protein sequence ID" value="EQD59261.1"/>
    <property type="molecule type" value="Genomic_DNA"/>
</dbReference>
<evidence type="ECO:0000256" key="11">
    <source>
        <dbReference type="ARBA" id="ARBA00023204"/>
    </source>
</evidence>
<keyword evidence="9" id="KW-0238">DNA-binding</keyword>
<reference evidence="13" key="1">
    <citation type="submission" date="2013-08" db="EMBL/GenBank/DDBJ databases">
        <authorList>
            <person name="Mendez C."/>
            <person name="Richter M."/>
            <person name="Ferrer M."/>
            <person name="Sanchez J."/>
        </authorList>
    </citation>
    <scope>NUCLEOTIDE SEQUENCE</scope>
</reference>
<gene>
    <name evidence="13" type="ORF">B1B_08275</name>
    <name evidence="12" type="ORF">B2A_05442</name>
</gene>
<evidence type="ECO:0000256" key="4">
    <source>
        <dbReference type="ARBA" id="ARBA00022723"/>
    </source>
</evidence>
<dbReference type="PRINTS" id="PR00696">
    <property type="entry name" value="RSOLVASERUVC"/>
</dbReference>
<reference evidence="13" key="2">
    <citation type="journal article" date="2014" name="ISME J.">
        <title>Microbial stratification in low pH oxic and suboxic macroscopic growths along an acid mine drainage.</title>
        <authorList>
            <person name="Mendez-Garcia C."/>
            <person name="Mesa V."/>
            <person name="Sprenger R.R."/>
            <person name="Richter M."/>
            <person name="Diez M.S."/>
            <person name="Solano J."/>
            <person name="Bargiela R."/>
            <person name="Golyshina O.V."/>
            <person name="Manteca A."/>
            <person name="Ramos J.L."/>
            <person name="Gallego J.R."/>
            <person name="Llorente I."/>
            <person name="Martins Dos Santos V.A."/>
            <person name="Jensen O.N."/>
            <person name="Pelaez A.I."/>
            <person name="Sanchez J."/>
            <person name="Ferrer M."/>
        </authorList>
    </citation>
    <scope>NUCLEOTIDE SEQUENCE</scope>
</reference>
<dbReference type="GO" id="GO:0004520">
    <property type="term" value="F:DNA endonuclease activity"/>
    <property type="evidence" value="ECO:0007669"/>
    <property type="project" value="InterPro"/>
</dbReference>
<evidence type="ECO:0000256" key="6">
    <source>
        <dbReference type="ARBA" id="ARBA00022763"/>
    </source>
</evidence>
<dbReference type="Gene3D" id="3.30.420.10">
    <property type="entry name" value="Ribonuclease H-like superfamily/Ribonuclease H"/>
    <property type="match status" value="1"/>
</dbReference>
<keyword evidence="5" id="KW-0255">Endonuclease</keyword>
<dbReference type="GO" id="GO:0046872">
    <property type="term" value="F:metal ion binding"/>
    <property type="evidence" value="ECO:0007669"/>
    <property type="project" value="UniProtKB-KW"/>
</dbReference>
<evidence type="ECO:0000256" key="1">
    <source>
        <dbReference type="ARBA" id="ARBA00009518"/>
    </source>
</evidence>
<dbReference type="InterPro" id="IPR012337">
    <property type="entry name" value="RNaseH-like_sf"/>
</dbReference>
<dbReference type="InterPro" id="IPR036397">
    <property type="entry name" value="RNaseH_sf"/>
</dbReference>
<evidence type="ECO:0000256" key="5">
    <source>
        <dbReference type="ARBA" id="ARBA00022759"/>
    </source>
</evidence>
<keyword evidence="4" id="KW-0479">Metal-binding</keyword>
<dbReference type="EMBL" id="AUZZ01003782">
    <property type="protein sequence ID" value="EQD55982.1"/>
    <property type="molecule type" value="Genomic_DNA"/>
</dbReference>
<keyword evidence="6" id="KW-0227">DNA damage</keyword>
<evidence type="ECO:0000256" key="9">
    <source>
        <dbReference type="ARBA" id="ARBA00023125"/>
    </source>
</evidence>
<dbReference type="GO" id="GO:0006310">
    <property type="term" value="P:DNA recombination"/>
    <property type="evidence" value="ECO:0007669"/>
    <property type="project" value="UniProtKB-KW"/>
</dbReference>
<evidence type="ECO:0000256" key="8">
    <source>
        <dbReference type="ARBA" id="ARBA00022842"/>
    </source>
</evidence>
<dbReference type="FunFam" id="3.30.420.10:FF:000002">
    <property type="entry name" value="Crossover junction endodeoxyribonuclease RuvC"/>
    <property type="match status" value="1"/>
</dbReference>
<dbReference type="PANTHER" id="PTHR30194:SF3">
    <property type="entry name" value="CROSSOVER JUNCTION ENDODEOXYRIBONUCLEASE RUVC"/>
    <property type="match status" value="1"/>
</dbReference>
<evidence type="ECO:0000256" key="7">
    <source>
        <dbReference type="ARBA" id="ARBA00022801"/>
    </source>
</evidence>
<comment type="caution">
    <text evidence="13">The sequence shown here is derived from an EMBL/GenBank/DDBJ whole genome shotgun (WGS) entry which is preliminary data.</text>
</comment>
<sequence>MSLILGLDPGSRHTGYGLIESNGIETRLLDCGVIDPAVSDPLPNRLALIHCRVVHLAQTWMPAEVVVEKVFVHRNVHSALVLGQARGAALAAVMDQPSPPALTEYSPREIKQAVTAYGGAQKGQIQKMVALLLGLTELPQADAADALAVALCHAHQLRWRRLSRLAGGI</sequence>
<protein>
    <submittedName>
        <fullName evidence="13">Holliday junction resolvase</fullName>
    </submittedName>
</protein>
<proteinExistence type="inferred from homology"/>
<dbReference type="HAMAP" id="MF_00034">
    <property type="entry name" value="RuvC"/>
    <property type="match status" value="1"/>
</dbReference>
<dbReference type="InterPro" id="IPR002176">
    <property type="entry name" value="X-over_junc_endoDNase_RuvC"/>
</dbReference>
<keyword evidence="7" id="KW-0378">Hydrolase</keyword>
<comment type="similarity">
    <text evidence="1">Belongs to the RuvC family.</text>
</comment>
<keyword evidence="8" id="KW-0460">Magnesium</keyword>
<evidence type="ECO:0000256" key="2">
    <source>
        <dbReference type="ARBA" id="ARBA00022490"/>
    </source>
</evidence>
<dbReference type="GO" id="GO:0016787">
    <property type="term" value="F:hydrolase activity"/>
    <property type="evidence" value="ECO:0007669"/>
    <property type="project" value="UniProtKB-KW"/>
</dbReference>
<organism evidence="13">
    <name type="scientific">mine drainage metagenome</name>
    <dbReference type="NCBI Taxonomy" id="410659"/>
    <lineage>
        <taxon>unclassified sequences</taxon>
        <taxon>metagenomes</taxon>
        <taxon>ecological metagenomes</taxon>
    </lineage>
</organism>